<dbReference type="SUPFAM" id="SSF52777">
    <property type="entry name" value="CoA-dependent acyltransferases"/>
    <property type="match status" value="1"/>
</dbReference>
<evidence type="ECO:0000259" key="5">
    <source>
        <dbReference type="Pfam" id="PF00501"/>
    </source>
</evidence>
<dbReference type="InterPro" id="IPR023213">
    <property type="entry name" value="CAT-like_dom_sf"/>
</dbReference>
<dbReference type="Gene3D" id="3.30.300.30">
    <property type="match status" value="1"/>
</dbReference>
<evidence type="ECO:0000256" key="2">
    <source>
        <dbReference type="ARBA" id="ARBA00022450"/>
    </source>
</evidence>
<evidence type="ECO:0000256" key="3">
    <source>
        <dbReference type="ARBA" id="ARBA00022553"/>
    </source>
</evidence>
<dbReference type="GO" id="GO:0005829">
    <property type="term" value="C:cytosol"/>
    <property type="evidence" value="ECO:0007669"/>
    <property type="project" value="TreeGrafter"/>
</dbReference>
<keyword evidence="9" id="KW-1185">Reference proteome</keyword>
<feature type="domain" description="AMP-dependent synthetase/ligase" evidence="5">
    <location>
        <begin position="483"/>
        <end position="799"/>
    </location>
</feature>
<evidence type="ECO:0000256" key="1">
    <source>
        <dbReference type="ARBA" id="ARBA00001957"/>
    </source>
</evidence>
<evidence type="ECO:0000313" key="9">
    <source>
        <dbReference type="Proteomes" id="UP000466445"/>
    </source>
</evidence>
<dbReference type="InterPro" id="IPR045851">
    <property type="entry name" value="AMP-bd_C_sf"/>
</dbReference>
<dbReference type="Gene3D" id="3.30.559.30">
    <property type="entry name" value="Nonribosomal peptide synthetase, condensation domain"/>
    <property type="match status" value="1"/>
</dbReference>
<dbReference type="InterPro" id="IPR042099">
    <property type="entry name" value="ANL_N_sf"/>
</dbReference>
<dbReference type="InterPro" id="IPR020845">
    <property type="entry name" value="AMP-binding_CS"/>
</dbReference>
<dbReference type="PANTHER" id="PTHR45527:SF1">
    <property type="entry name" value="FATTY ACID SYNTHASE"/>
    <property type="match status" value="1"/>
</dbReference>
<feature type="region of interest" description="Disordered" evidence="4">
    <location>
        <begin position="207"/>
        <end position="228"/>
    </location>
</feature>
<dbReference type="Gene3D" id="3.40.50.12780">
    <property type="entry name" value="N-terminal domain of ligase-like"/>
    <property type="match status" value="1"/>
</dbReference>
<feature type="domain" description="Carrier" evidence="6">
    <location>
        <begin position="952"/>
        <end position="1012"/>
    </location>
</feature>
<dbReference type="GO" id="GO:0043041">
    <property type="term" value="P:amino acid activation for nonribosomal peptide biosynthetic process"/>
    <property type="evidence" value="ECO:0007669"/>
    <property type="project" value="TreeGrafter"/>
</dbReference>
<dbReference type="PROSITE" id="PS00455">
    <property type="entry name" value="AMP_BINDING"/>
    <property type="match status" value="1"/>
</dbReference>
<dbReference type="Pfam" id="PF01370">
    <property type="entry name" value="Epimerase"/>
    <property type="match status" value="1"/>
</dbReference>
<evidence type="ECO:0000256" key="4">
    <source>
        <dbReference type="SAM" id="MobiDB-lite"/>
    </source>
</evidence>
<organism evidence="8 9">
    <name type="scientific">Mycolicibacterium sarraceniae</name>
    <dbReference type="NCBI Taxonomy" id="1534348"/>
    <lineage>
        <taxon>Bacteria</taxon>
        <taxon>Bacillati</taxon>
        <taxon>Actinomycetota</taxon>
        <taxon>Actinomycetes</taxon>
        <taxon>Mycobacteriales</taxon>
        <taxon>Mycobacteriaceae</taxon>
        <taxon>Mycolicibacterium</taxon>
    </lineage>
</organism>
<dbReference type="PANTHER" id="PTHR45527">
    <property type="entry name" value="NONRIBOSOMAL PEPTIDE SYNTHETASE"/>
    <property type="match status" value="1"/>
</dbReference>
<dbReference type="SUPFAM" id="SSF51735">
    <property type="entry name" value="NAD(P)-binding Rossmann-fold domains"/>
    <property type="match status" value="1"/>
</dbReference>
<evidence type="ECO:0000259" key="6">
    <source>
        <dbReference type="Pfam" id="PF00550"/>
    </source>
</evidence>
<proteinExistence type="predicted"/>
<dbReference type="InterPro" id="IPR000873">
    <property type="entry name" value="AMP-dep_synth/lig_dom"/>
</dbReference>
<accession>A0A7I7SU60</accession>
<dbReference type="GO" id="GO:0031177">
    <property type="term" value="F:phosphopantetheine binding"/>
    <property type="evidence" value="ECO:0007669"/>
    <property type="project" value="TreeGrafter"/>
</dbReference>
<feature type="domain" description="NAD-dependent epimerase/dehydratase" evidence="7">
    <location>
        <begin position="1055"/>
        <end position="1233"/>
    </location>
</feature>
<protein>
    <submittedName>
        <fullName evidence="8">Peptide synthase</fullName>
    </submittedName>
</protein>
<dbReference type="Proteomes" id="UP000466445">
    <property type="component" value="Chromosome"/>
</dbReference>
<name>A0A7I7SU60_9MYCO</name>
<dbReference type="KEGG" id="msar:MSAR_36880"/>
<dbReference type="GO" id="GO:0044550">
    <property type="term" value="P:secondary metabolite biosynthetic process"/>
    <property type="evidence" value="ECO:0007669"/>
    <property type="project" value="TreeGrafter"/>
</dbReference>
<dbReference type="RefSeq" id="WP_163699172.1">
    <property type="nucleotide sequence ID" value="NZ_AP022595.1"/>
</dbReference>
<evidence type="ECO:0000259" key="7">
    <source>
        <dbReference type="Pfam" id="PF01370"/>
    </source>
</evidence>
<keyword evidence="2" id="KW-0596">Phosphopantetheine</keyword>
<comment type="cofactor">
    <cofactor evidence="1">
        <name>pantetheine 4'-phosphate</name>
        <dbReference type="ChEBI" id="CHEBI:47942"/>
    </cofactor>
</comment>
<dbReference type="EMBL" id="AP022595">
    <property type="protein sequence ID" value="BBY60552.1"/>
    <property type="molecule type" value="Genomic_DNA"/>
</dbReference>
<keyword evidence="3" id="KW-0597">Phosphoprotein</keyword>
<dbReference type="InterPro" id="IPR009081">
    <property type="entry name" value="PP-bd_ACP"/>
</dbReference>
<gene>
    <name evidence="8" type="primary">nrp</name>
    <name evidence="8" type="ORF">MSAR_36880</name>
</gene>
<dbReference type="InterPro" id="IPR001509">
    <property type="entry name" value="Epimerase_deHydtase"/>
</dbReference>
<sequence length="1402" mass="149804">MTSLDEASVDAIPLTSSQRNIYNGVLQDDDPALYLVGRSYQFHPLAPRQFLAALHATIMKHPIQLCVLSPSGIAGDYPVLVPRLSVDDIVTVRNGSPAAGSGANDLQRLWVYGIADTPLVRYIVRTDSGGQVCGLDAFTHHILLDGGATGLIESDLGDYLSARFPPEIPCIRDGLTKIAAAHQREASNVAEAHERLTEAVRRELAEDARSGGYGQNSSDMPGTASRGVRGETVRISGRAYDELVALGEAEHIPLNVLVTAAAAAVDASIRQSTVSLLIHAADNRFGEPGLDVATCLVNSVAQPSRFAPFASVEEVVRTLDRGYVRAVRRKWLREEHYRRLYIATNRTTHVEALTLNFLSESCAPALRPHLTDTPVTTAIGPVESMAVACVVDDERGCLEIAIWNRADLPEQGAGVAARIASTLEAIPAMWHQPMALAVDDWLEIGPDGALRQADSTIRPAQPAPPAWFLDAGGEVAPRVRRHEHIDRWVAWLVTNGIAAGDIAVFTDDDTDKTVDLMIACHLAGCAYSACDTGEELHVRAESLAQQGNSASVHVIDVAAAHLPTDWIAGIASLVDRRVREVATDPGLADMPAYIMPTSGSTGQPKLVEVSHGSLAVFCAAVRTAYGWRADDTILQCAPLTSDISVEEIFGAAHCGVRLVRSTAVKAGDLQALADDLVARQATVVDLPTAIWHLLCDDAEALTSLRGSRLRQVIVGGEAIRSTAVDRWVDAIGSQQISLISTYGPTETTVVATYLPIVSAGVVVGEDTRSRLGRPMVPDTVFTAFGEVVIVGDLVASGYLETDNPSFGWVADGRGPRRRAFATADRTVADPGGFPVLAGRRDAIVKIGGRRVDTAEIAKLVSAESGVTDVAVEQCDGCLAIWFQTRSGNDEAVVVARIRSMLSTLRVPSFVVMAVPIIPRKAGGKVDSAKLPAPTEVTEAPPGDHSTDPRAVALAQMWSRQLGRTIRPDSSLLDEGIGSLDLIRILPDTRRHLARHLSILDLISTDSAQNLVDDAGPGFGWLDSATAAAIENDLADLPQSRTRDARHPVERGSRPIVVLGGSGILGTGFAEAILSAKQAGRLPADVVIVTRSSLPEGDPWSSLRNMAGVRIEVVPTGFGRAELERVLDETDPGSVLNCIGNTNVLVPYRDLRTANVELVAAAVRACARRGSRFVHLSTFVVTGDVTAPHVIDPREAPYPYAASKAVAELIVARSPAELDFTIVRLPRVLGQPEQLAGSADILTAVADACGALCAYPAITLTEDVTTAHAAGAAILGLLPGAGGPAELGCGITVLRGQAVPYAEFLSDYGRDELSARSWKELLDQSDWAKRNPKRWSVIDAWITLGLRIGERTYAEFLADYPTISLDLTSITEVQTTPQPLRELLTAEFAYRMATHTLTSEEWQ</sequence>
<dbReference type="Gene3D" id="3.30.559.10">
    <property type="entry name" value="Chloramphenicol acetyltransferase-like domain"/>
    <property type="match status" value="1"/>
</dbReference>
<dbReference type="Pfam" id="PF00550">
    <property type="entry name" value="PP-binding"/>
    <property type="match status" value="1"/>
</dbReference>
<dbReference type="SUPFAM" id="SSF56801">
    <property type="entry name" value="Acetyl-CoA synthetase-like"/>
    <property type="match status" value="1"/>
</dbReference>
<dbReference type="Gene3D" id="3.40.50.720">
    <property type="entry name" value="NAD(P)-binding Rossmann-like Domain"/>
    <property type="match status" value="1"/>
</dbReference>
<reference evidence="8 9" key="1">
    <citation type="journal article" date="2019" name="Emerg. Microbes Infect.">
        <title>Comprehensive subspecies identification of 175 nontuberculous mycobacteria species based on 7547 genomic profiles.</title>
        <authorList>
            <person name="Matsumoto Y."/>
            <person name="Kinjo T."/>
            <person name="Motooka D."/>
            <person name="Nabeya D."/>
            <person name="Jung N."/>
            <person name="Uechi K."/>
            <person name="Horii T."/>
            <person name="Iida T."/>
            <person name="Fujita J."/>
            <person name="Nakamura S."/>
        </authorList>
    </citation>
    <scope>NUCLEOTIDE SEQUENCE [LARGE SCALE GENOMIC DNA]</scope>
    <source>
        <strain evidence="8 9">JCM 30395</strain>
    </source>
</reference>
<dbReference type="Pfam" id="PF00501">
    <property type="entry name" value="AMP-binding"/>
    <property type="match status" value="1"/>
</dbReference>
<dbReference type="InterPro" id="IPR036291">
    <property type="entry name" value="NAD(P)-bd_dom_sf"/>
</dbReference>
<evidence type="ECO:0000313" key="8">
    <source>
        <dbReference type="EMBL" id="BBY60552.1"/>
    </source>
</evidence>